<dbReference type="FunFam" id="2.10.110.10:FF:000027">
    <property type="entry name" value="lipoma-preferred partner isoform X1"/>
    <property type="match status" value="1"/>
</dbReference>
<dbReference type="PROSITE" id="PS00478">
    <property type="entry name" value="LIM_DOMAIN_1"/>
    <property type="match status" value="1"/>
</dbReference>
<comment type="subcellular location">
    <subcellularLocation>
        <location evidence="1">Cell junction</location>
    </subcellularLocation>
    <subcellularLocation>
        <location evidence="2">Cytoplasm</location>
    </subcellularLocation>
</comment>
<keyword evidence="8" id="KW-0130">Cell adhesion</keyword>
<evidence type="ECO:0000256" key="1">
    <source>
        <dbReference type="ARBA" id="ARBA00004282"/>
    </source>
</evidence>
<evidence type="ECO:0000256" key="3">
    <source>
        <dbReference type="ARBA" id="ARBA00009611"/>
    </source>
</evidence>
<keyword evidence="5 11" id="KW-0479">Metal-binding</keyword>
<organism evidence="14">
    <name type="scientific">Timema californicum</name>
    <name type="common">California timema</name>
    <name type="synonym">Walking stick</name>
    <dbReference type="NCBI Taxonomy" id="61474"/>
    <lineage>
        <taxon>Eukaryota</taxon>
        <taxon>Metazoa</taxon>
        <taxon>Ecdysozoa</taxon>
        <taxon>Arthropoda</taxon>
        <taxon>Hexapoda</taxon>
        <taxon>Insecta</taxon>
        <taxon>Pterygota</taxon>
        <taxon>Neoptera</taxon>
        <taxon>Polyneoptera</taxon>
        <taxon>Phasmatodea</taxon>
        <taxon>Timematodea</taxon>
        <taxon>Timematoidea</taxon>
        <taxon>Timematidae</taxon>
        <taxon>Timema</taxon>
    </lineage>
</organism>
<dbReference type="CDD" id="cd09351">
    <property type="entry name" value="LIM1_LPP"/>
    <property type="match status" value="1"/>
</dbReference>
<evidence type="ECO:0000256" key="8">
    <source>
        <dbReference type="ARBA" id="ARBA00022889"/>
    </source>
</evidence>
<dbReference type="GO" id="GO:0098609">
    <property type="term" value="P:cell-cell adhesion"/>
    <property type="evidence" value="ECO:0007669"/>
    <property type="project" value="TreeGrafter"/>
</dbReference>
<evidence type="ECO:0000313" key="14">
    <source>
        <dbReference type="EMBL" id="CAD7571628.1"/>
    </source>
</evidence>
<dbReference type="FunFam" id="2.10.110.10:FF:000042">
    <property type="entry name" value="lipoma-preferred partner isoform X1"/>
    <property type="match status" value="1"/>
</dbReference>
<evidence type="ECO:0000256" key="4">
    <source>
        <dbReference type="ARBA" id="ARBA00022490"/>
    </source>
</evidence>
<keyword evidence="4" id="KW-0963">Cytoplasm</keyword>
<dbReference type="CDD" id="cd09354">
    <property type="entry name" value="LIM2_LPP"/>
    <property type="match status" value="1"/>
</dbReference>
<dbReference type="SUPFAM" id="SSF57716">
    <property type="entry name" value="Glucocorticoid receptor-like (DNA-binding domain)"/>
    <property type="match status" value="3"/>
</dbReference>
<dbReference type="EMBL" id="OE180614">
    <property type="protein sequence ID" value="CAD7571628.1"/>
    <property type="molecule type" value="Genomic_DNA"/>
</dbReference>
<dbReference type="GO" id="GO:0005737">
    <property type="term" value="C:cytoplasm"/>
    <property type="evidence" value="ECO:0007669"/>
    <property type="project" value="UniProtKB-SubCell"/>
</dbReference>
<dbReference type="SMART" id="SM00132">
    <property type="entry name" value="LIM"/>
    <property type="match status" value="3"/>
</dbReference>
<dbReference type="PROSITE" id="PS50023">
    <property type="entry name" value="LIM_DOMAIN_2"/>
    <property type="match status" value="2"/>
</dbReference>
<dbReference type="Pfam" id="PF00412">
    <property type="entry name" value="LIM"/>
    <property type="match status" value="2"/>
</dbReference>
<dbReference type="AlphaFoldDB" id="A0A7R9J3D2"/>
<dbReference type="GO" id="GO:0001725">
    <property type="term" value="C:stress fiber"/>
    <property type="evidence" value="ECO:0007669"/>
    <property type="project" value="TreeGrafter"/>
</dbReference>
<dbReference type="CDD" id="cd09437">
    <property type="entry name" value="LIM3_LPP"/>
    <property type="match status" value="1"/>
</dbReference>
<dbReference type="PANTHER" id="PTHR24207:SF2">
    <property type="entry name" value="ZYX102 PROTEIN"/>
    <property type="match status" value="1"/>
</dbReference>
<keyword evidence="6" id="KW-0677">Repeat</keyword>
<keyword evidence="7 11" id="KW-0862">Zinc</keyword>
<keyword evidence="10 11" id="KW-0440">LIM domain</keyword>
<dbReference type="PANTHER" id="PTHR24207">
    <property type="entry name" value="ZYX102 PROTEIN"/>
    <property type="match status" value="1"/>
</dbReference>
<reference evidence="14" key="1">
    <citation type="submission" date="2020-11" db="EMBL/GenBank/DDBJ databases">
        <authorList>
            <person name="Tran Van P."/>
        </authorList>
    </citation>
    <scope>NUCLEOTIDE SEQUENCE</scope>
</reference>
<feature type="compositionally biased region" description="Polar residues" evidence="12">
    <location>
        <begin position="341"/>
        <end position="351"/>
    </location>
</feature>
<dbReference type="InterPro" id="IPR001781">
    <property type="entry name" value="Znf_LIM"/>
</dbReference>
<proteinExistence type="inferred from homology"/>
<evidence type="ECO:0000256" key="6">
    <source>
        <dbReference type="ARBA" id="ARBA00022737"/>
    </source>
</evidence>
<feature type="domain" description="LIM zinc-binding" evidence="13">
    <location>
        <begin position="498"/>
        <end position="559"/>
    </location>
</feature>
<protein>
    <submittedName>
        <fullName evidence="14">(California timema) hypothetical protein</fullName>
    </submittedName>
</protein>
<feature type="region of interest" description="Disordered" evidence="12">
    <location>
        <begin position="332"/>
        <end position="351"/>
    </location>
</feature>
<accession>A0A7R9J3D2</accession>
<evidence type="ECO:0000256" key="7">
    <source>
        <dbReference type="ARBA" id="ARBA00022833"/>
    </source>
</evidence>
<dbReference type="GO" id="GO:0005925">
    <property type="term" value="C:focal adhesion"/>
    <property type="evidence" value="ECO:0007669"/>
    <property type="project" value="TreeGrafter"/>
</dbReference>
<feature type="compositionally biased region" description="Pro residues" evidence="12">
    <location>
        <begin position="302"/>
        <end position="316"/>
    </location>
</feature>
<feature type="domain" description="LIM zinc-binding" evidence="13">
    <location>
        <begin position="618"/>
        <end position="688"/>
    </location>
</feature>
<dbReference type="FunFam" id="2.10.110.10:FF:000109">
    <property type="entry name" value="Lipoma preferred partner"/>
    <property type="match status" value="1"/>
</dbReference>
<dbReference type="Gene3D" id="2.10.110.10">
    <property type="entry name" value="Cysteine Rich Protein"/>
    <property type="match status" value="3"/>
</dbReference>
<evidence type="ECO:0000256" key="11">
    <source>
        <dbReference type="PROSITE-ProRule" id="PRU00125"/>
    </source>
</evidence>
<evidence type="ECO:0000256" key="9">
    <source>
        <dbReference type="ARBA" id="ARBA00022949"/>
    </source>
</evidence>
<sequence length="697" mass="77309">MKVELENNPTYSCHSLMWQQDGAPGHFRFEGHRFLDRTSWGHALNDHHAHAQFSSRLTRIMVVKGKRKDQDMPEMSGVHSYLNDYSKFSVGTMGDIETTTFLVDNQRIGKVELEEVNPYLHGGRVENHLGKTTPSSPDRDSNLDLPVLSSRAQHDKHIRQLRHRGGPEDGVTSPEHAYLVCLDVYSSNGTHCVHRQKVPVERLLYSLVLALLLVLPQDRLPHLLLYLQAVRPTRETVTPTYDNIPSSGVIAQPQALYTNVGNHLNNHHDNTYSNIGVFGTGVEDLPPPPPEPSDYNQCSAPDFPPPPDDLPPPPSPVSSSYSELRRATYHSHYQPDYGTYGPSSQSSTTYESIYEPINPRPPSQMSCRSNYSLYAPYVSGSQNKGDSTTTITPPLGKEAEVDVLTDLLVQSMDGSTDSDIYGTSPQTPSTISKPLFLPPTLALPDHHAVSLLARLYFRPVGFDPEQSSVSRLHPTWLPLGFNPTSTRLLRPQGTLLGGTCTACGERVVGEGSGCTAMDQVYHISCFTCQHCAIQLQGKPFYALDGKPYCEEDYLNTLEKCSVCMKPILDRILRATGKPYHPQCFSCIVCGKSLDGIPFTVDATNQIHCIEDFHKKFAPRCCVCKLPIMPEAGQEETVRVVALDRSFHIACYKCEDCGLVLSSEAEGRGCYPLDDHVLCKSCNAKRVQALTSHMTTEL</sequence>
<evidence type="ECO:0000256" key="10">
    <source>
        <dbReference type="ARBA" id="ARBA00023038"/>
    </source>
</evidence>
<feature type="region of interest" description="Disordered" evidence="12">
    <location>
        <begin position="124"/>
        <end position="144"/>
    </location>
</feature>
<evidence type="ECO:0000256" key="12">
    <source>
        <dbReference type="SAM" id="MobiDB-lite"/>
    </source>
</evidence>
<dbReference type="GO" id="GO:0046872">
    <property type="term" value="F:metal ion binding"/>
    <property type="evidence" value="ECO:0007669"/>
    <property type="project" value="UniProtKB-KW"/>
</dbReference>
<feature type="region of interest" description="Disordered" evidence="12">
    <location>
        <begin position="275"/>
        <end position="324"/>
    </location>
</feature>
<gene>
    <name evidence="14" type="ORF">TCMB3V08_LOCUS4298</name>
</gene>
<name>A0A7R9J3D2_TIMCA</name>
<evidence type="ECO:0000256" key="5">
    <source>
        <dbReference type="ARBA" id="ARBA00022723"/>
    </source>
</evidence>
<comment type="similarity">
    <text evidence="3">Belongs to the zyxin/ajuba family.</text>
</comment>
<keyword evidence="9" id="KW-0965">Cell junction</keyword>
<evidence type="ECO:0000259" key="13">
    <source>
        <dbReference type="PROSITE" id="PS50023"/>
    </source>
</evidence>
<evidence type="ECO:0000256" key="2">
    <source>
        <dbReference type="ARBA" id="ARBA00004496"/>
    </source>
</evidence>